<dbReference type="OrthoDB" id="40902at2759"/>
<feature type="region of interest" description="Disordered" evidence="1">
    <location>
        <begin position="123"/>
        <end position="215"/>
    </location>
</feature>
<dbReference type="InterPro" id="IPR036058">
    <property type="entry name" value="Kazal_dom_sf"/>
</dbReference>
<dbReference type="SMART" id="SM00280">
    <property type="entry name" value="KAZAL"/>
    <property type="match status" value="1"/>
</dbReference>
<accession>A0A329RI16</accession>
<dbReference type="PROSITE" id="PS51465">
    <property type="entry name" value="KAZAL_2"/>
    <property type="match status" value="1"/>
</dbReference>
<feature type="compositionally biased region" description="Polar residues" evidence="1">
    <location>
        <begin position="166"/>
        <end position="186"/>
    </location>
</feature>
<feature type="non-terminal residue" evidence="3">
    <location>
        <position position="1"/>
    </location>
</feature>
<feature type="compositionally biased region" description="Low complexity" evidence="1">
    <location>
        <begin position="1"/>
        <end position="21"/>
    </location>
</feature>
<feature type="domain" description="Kazal-like" evidence="2">
    <location>
        <begin position="84"/>
        <end position="136"/>
    </location>
</feature>
<dbReference type="SUPFAM" id="SSF100895">
    <property type="entry name" value="Kazal-type serine protease inhibitors"/>
    <property type="match status" value="1"/>
</dbReference>
<reference evidence="3 4" key="1">
    <citation type="submission" date="2018-01" db="EMBL/GenBank/DDBJ databases">
        <title>Draft genome of the strawberry crown rot pathogen Phytophthora cactorum.</title>
        <authorList>
            <person name="Armitage A.D."/>
            <person name="Lysoe E."/>
            <person name="Nellist C.F."/>
            <person name="Harrison R.J."/>
            <person name="Brurberg M.B."/>
        </authorList>
    </citation>
    <scope>NUCLEOTIDE SEQUENCE [LARGE SCALE GENOMIC DNA]</scope>
    <source>
        <strain evidence="3 4">10300</strain>
    </source>
</reference>
<keyword evidence="4" id="KW-1185">Reference proteome</keyword>
<dbReference type="Pfam" id="PF00050">
    <property type="entry name" value="Kazal_1"/>
    <property type="match status" value="1"/>
</dbReference>
<protein>
    <recommendedName>
        <fullName evidence="2">Kazal-like domain-containing protein</fullName>
    </recommendedName>
</protein>
<dbReference type="AlphaFoldDB" id="A0A329RI16"/>
<dbReference type="EMBL" id="MJFZ01000942">
    <property type="protein sequence ID" value="RAW24060.1"/>
    <property type="molecule type" value="Genomic_DNA"/>
</dbReference>
<evidence type="ECO:0000313" key="4">
    <source>
        <dbReference type="Proteomes" id="UP000251314"/>
    </source>
</evidence>
<sequence>VESASASTSASASESTTSSDASESESASEEASAASEETGSSSESTTTPVKGKKTLTVESASASTSAADDANISALSDSGGSDSGSGLHGCDDVCTDDFDPVTDENGVTYSNKCFMQMEKCKQRNTGKAKKIDSTEVLRQPSSTLHDNASDASDSYTEGSNYPLEGSQDSESPIQLAPTSSKTTHMPVSTKFEKPSKSLRGSFSSSGSDNTPFQQS</sequence>
<feature type="compositionally biased region" description="Low complexity" evidence="1">
    <location>
        <begin position="197"/>
        <end position="207"/>
    </location>
</feature>
<name>A0A329RI16_9STRA</name>
<dbReference type="CDD" id="cd00104">
    <property type="entry name" value="KAZAL_FS"/>
    <property type="match status" value="1"/>
</dbReference>
<dbReference type="InterPro" id="IPR002350">
    <property type="entry name" value="Kazal_dom"/>
</dbReference>
<gene>
    <name evidence="3" type="ORF">PC110_g19513</name>
</gene>
<evidence type="ECO:0000313" key="3">
    <source>
        <dbReference type="EMBL" id="RAW24060.1"/>
    </source>
</evidence>
<organism evidence="3 4">
    <name type="scientific">Phytophthora cactorum</name>
    <dbReference type="NCBI Taxonomy" id="29920"/>
    <lineage>
        <taxon>Eukaryota</taxon>
        <taxon>Sar</taxon>
        <taxon>Stramenopiles</taxon>
        <taxon>Oomycota</taxon>
        <taxon>Peronosporomycetes</taxon>
        <taxon>Peronosporales</taxon>
        <taxon>Peronosporaceae</taxon>
        <taxon>Phytophthora</taxon>
    </lineage>
</organism>
<comment type="caution">
    <text evidence="3">The sequence shown here is derived from an EMBL/GenBank/DDBJ whole genome shotgun (WGS) entry which is preliminary data.</text>
</comment>
<proteinExistence type="predicted"/>
<feature type="compositionally biased region" description="Low complexity" evidence="1">
    <location>
        <begin position="29"/>
        <end position="47"/>
    </location>
</feature>
<dbReference type="Gene3D" id="3.30.60.30">
    <property type="match status" value="1"/>
</dbReference>
<feature type="compositionally biased region" description="Polar residues" evidence="1">
    <location>
        <begin position="139"/>
        <end position="159"/>
    </location>
</feature>
<feature type="region of interest" description="Disordered" evidence="1">
    <location>
        <begin position="1"/>
        <end position="100"/>
    </location>
</feature>
<evidence type="ECO:0000256" key="1">
    <source>
        <dbReference type="SAM" id="MobiDB-lite"/>
    </source>
</evidence>
<feature type="compositionally biased region" description="Low complexity" evidence="1">
    <location>
        <begin position="59"/>
        <end position="80"/>
    </location>
</feature>
<dbReference type="Proteomes" id="UP000251314">
    <property type="component" value="Unassembled WGS sequence"/>
</dbReference>
<evidence type="ECO:0000259" key="2">
    <source>
        <dbReference type="PROSITE" id="PS51465"/>
    </source>
</evidence>
<dbReference type="VEuPathDB" id="FungiDB:PC110_g19513"/>